<accession>A0A0A9EGT0</accession>
<name>A0A0A9EGT0_ARUDO</name>
<evidence type="ECO:0000313" key="2">
    <source>
        <dbReference type="EMBL" id="JAD99291.1"/>
    </source>
</evidence>
<dbReference type="EMBL" id="GBRH01198604">
    <property type="protein sequence ID" value="JAD99291.1"/>
    <property type="molecule type" value="Transcribed_RNA"/>
</dbReference>
<organism evidence="2">
    <name type="scientific">Arundo donax</name>
    <name type="common">Giant reed</name>
    <name type="synonym">Donax arundinaceus</name>
    <dbReference type="NCBI Taxonomy" id="35708"/>
    <lineage>
        <taxon>Eukaryota</taxon>
        <taxon>Viridiplantae</taxon>
        <taxon>Streptophyta</taxon>
        <taxon>Embryophyta</taxon>
        <taxon>Tracheophyta</taxon>
        <taxon>Spermatophyta</taxon>
        <taxon>Magnoliopsida</taxon>
        <taxon>Liliopsida</taxon>
        <taxon>Poales</taxon>
        <taxon>Poaceae</taxon>
        <taxon>PACMAD clade</taxon>
        <taxon>Arundinoideae</taxon>
        <taxon>Arundineae</taxon>
        <taxon>Arundo</taxon>
    </lineage>
</organism>
<sequence length="65" mass="7378">MSICICTEPQYSSLVEKIDCKCANNTNCYWKNSKHNTRNPSNGNHWRKPCDPGPSSHPLKKISSQ</sequence>
<feature type="region of interest" description="Disordered" evidence="1">
    <location>
        <begin position="33"/>
        <end position="65"/>
    </location>
</feature>
<reference evidence="2" key="2">
    <citation type="journal article" date="2015" name="Data Brief">
        <title>Shoot transcriptome of the giant reed, Arundo donax.</title>
        <authorList>
            <person name="Barrero R.A."/>
            <person name="Guerrero F.D."/>
            <person name="Moolhuijzen P."/>
            <person name="Goolsby J.A."/>
            <person name="Tidwell J."/>
            <person name="Bellgard S.E."/>
            <person name="Bellgard M.I."/>
        </authorList>
    </citation>
    <scope>NUCLEOTIDE SEQUENCE</scope>
    <source>
        <tissue evidence="2">Shoot tissue taken approximately 20 cm above the soil surface</tissue>
    </source>
</reference>
<proteinExistence type="predicted"/>
<protein>
    <submittedName>
        <fullName evidence="2">Uncharacterized protein</fullName>
    </submittedName>
</protein>
<evidence type="ECO:0000256" key="1">
    <source>
        <dbReference type="SAM" id="MobiDB-lite"/>
    </source>
</evidence>
<dbReference type="AlphaFoldDB" id="A0A0A9EGT0"/>
<reference evidence="2" key="1">
    <citation type="submission" date="2014-09" db="EMBL/GenBank/DDBJ databases">
        <authorList>
            <person name="Magalhaes I.L.F."/>
            <person name="Oliveira U."/>
            <person name="Santos F.R."/>
            <person name="Vidigal T.H.D.A."/>
            <person name="Brescovit A.D."/>
            <person name="Santos A.J."/>
        </authorList>
    </citation>
    <scope>NUCLEOTIDE SEQUENCE</scope>
    <source>
        <tissue evidence="2">Shoot tissue taken approximately 20 cm above the soil surface</tissue>
    </source>
</reference>